<dbReference type="GO" id="GO:0043409">
    <property type="term" value="P:negative regulation of MAPK cascade"/>
    <property type="evidence" value="ECO:0007669"/>
    <property type="project" value="TreeGrafter"/>
</dbReference>
<reference evidence="6" key="1">
    <citation type="submission" date="2020-08" db="EMBL/GenBank/DDBJ databases">
        <title>Genome sequencing and assembly of the red palm weevil Rhynchophorus ferrugineus.</title>
        <authorList>
            <person name="Dias G.B."/>
            <person name="Bergman C.M."/>
            <person name="Manee M."/>
        </authorList>
    </citation>
    <scope>NUCLEOTIDE SEQUENCE</scope>
    <source>
        <strain evidence="6">AA-2017</strain>
        <tissue evidence="6">Whole larva</tissue>
    </source>
</reference>
<gene>
    <name evidence="6" type="ORF">GWI33_011266</name>
</gene>
<dbReference type="CDD" id="cd10574">
    <property type="entry name" value="EVH1_SPRED-like"/>
    <property type="match status" value="1"/>
</dbReference>
<dbReference type="PROSITE" id="PS50229">
    <property type="entry name" value="WH1"/>
    <property type="match status" value="1"/>
</dbReference>
<keyword evidence="2" id="KW-1003">Cell membrane</keyword>
<dbReference type="PANTHER" id="PTHR11202">
    <property type="entry name" value="SPROUTY-RELATED, EVH1 DOMAIN-CONTAINING PROTEIN FAMILY MEMBER"/>
    <property type="match status" value="1"/>
</dbReference>
<feature type="compositionally biased region" description="Low complexity" evidence="4">
    <location>
        <begin position="59"/>
        <end position="72"/>
    </location>
</feature>
<sequence>MCVCTSTSFVELDFTQLPKFSRIPHRRASGGGGAVCDRKSSDTKGTAALEGSTENRALEPGSSSDSDSVPESGMKIQTNVQTHAPAYGNYLVRVRAQVMSRDDSSGGWVPLEGGGLSDVSVRRRPRPQGAGPPDKPKHDYLIYGKRISDNTVVLSCTIKKDFEYNKVMPTFHHWRTGSKRFGLTFQAAADARAFDKGVRTAVEDLLDGFNHTSPSMILPKCTREVDDDVFMTLELPRDPKDSRSSTDSNSSGKSGAAEHLHRITYVGKDKPVEPPRQHSYDPQKGGSEYVQLQPRHEYLYVENPLSQQPTLPPTWESPTALKKASPPLPPQPLPEVFKPIVKRPQHFVCRYCNLPFTREENTRGSCEYAPDRVRSVVHWLSCLPLINCSMYHCAADSEGEIQSDPCRCQGEDETSDVCARRWIGLTLLSTVVPCICLYPPLRLCHSRGVRCGLWGGKHKATTEGA</sequence>
<protein>
    <recommendedName>
        <fullName evidence="5">WH1 domain-containing protein</fullName>
    </recommendedName>
</protein>
<evidence type="ECO:0000259" key="5">
    <source>
        <dbReference type="PROSITE" id="PS50229"/>
    </source>
</evidence>
<dbReference type="Pfam" id="PF00568">
    <property type="entry name" value="WH1"/>
    <property type="match status" value="1"/>
</dbReference>
<evidence type="ECO:0000313" key="6">
    <source>
        <dbReference type="EMBL" id="KAF7275794.1"/>
    </source>
</evidence>
<dbReference type="FunFam" id="2.30.29.30:FF:000052">
    <property type="entry name" value="Sprouty-related, EVH1 domain containing 2"/>
    <property type="match status" value="1"/>
</dbReference>
<proteinExistence type="predicted"/>
<dbReference type="AlphaFoldDB" id="A0A834I9X7"/>
<dbReference type="Proteomes" id="UP000625711">
    <property type="component" value="Unassembled WGS sequence"/>
</dbReference>
<name>A0A834I9X7_RHYFE</name>
<organism evidence="6 7">
    <name type="scientific">Rhynchophorus ferrugineus</name>
    <name type="common">Red palm weevil</name>
    <name type="synonym">Curculio ferrugineus</name>
    <dbReference type="NCBI Taxonomy" id="354439"/>
    <lineage>
        <taxon>Eukaryota</taxon>
        <taxon>Metazoa</taxon>
        <taxon>Ecdysozoa</taxon>
        <taxon>Arthropoda</taxon>
        <taxon>Hexapoda</taxon>
        <taxon>Insecta</taxon>
        <taxon>Pterygota</taxon>
        <taxon>Neoptera</taxon>
        <taxon>Endopterygota</taxon>
        <taxon>Coleoptera</taxon>
        <taxon>Polyphaga</taxon>
        <taxon>Cucujiformia</taxon>
        <taxon>Curculionidae</taxon>
        <taxon>Dryophthorinae</taxon>
        <taxon>Rhynchophorus</taxon>
    </lineage>
</organism>
<evidence type="ECO:0000256" key="1">
    <source>
        <dbReference type="ARBA" id="ARBA00004202"/>
    </source>
</evidence>
<feature type="domain" description="WH1" evidence="5">
    <location>
        <begin position="83"/>
        <end position="205"/>
    </location>
</feature>
<dbReference type="InterPro" id="IPR041937">
    <property type="entry name" value="SPRE_EVH1"/>
</dbReference>
<dbReference type="PROSITE" id="PS51227">
    <property type="entry name" value="SPR"/>
    <property type="match status" value="1"/>
</dbReference>
<dbReference type="InterPro" id="IPR000697">
    <property type="entry name" value="WH1/EVH1_dom"/>
</dbReference>
<keyword evidence="3" id="KW-0472">Membrane</keyword>
<dbReference type="EMBL" id="JAACXV010009108">
    <property type="protein sequence ID" value="KAF7275794.1"/>
    <property type="molecule type" value="Genomic_DNA"/>
</dbReference>
<feature type="compositionally biased region" description="Basic and acidic residues" evidence="4">
    <location>
        <begin position="256"/>
        <end position="281"/>
    </location>
</feature>
<dbReference type="OrthoDB" id="5786858at2759"/>
<dbReference type="GO" id="GO:0019901">
    <property type="term" value="F:protein kinase binding"/>
    <property type="evidence" value="ECO:0007669"/>
    <property type="project" value="TreeGrafter"/>
</dbReference>
<evidence type="ECO:0000256" key="2">
    <source>
        <dbReference type="ARBA" id="ARBA00022475"/>
    </source>
</evidence>
<dbReference type="InterPro" id="IPR011993">
    <property type="entry name" value="PH-like_dom_sf"/>
</dbReference>
<dbReference type="SMART" id="SM00461">
    <property type="entry name" value="WH1"/>
    <property type="match status" value="1"/>
</dbReference>
<feature type="region of interest" description="Disordered" evidence="4">
    <location>
        <begin position="233"/>
        <end position="287"/>
    </location>
</feature>
<feature type="region of interest" description="Disordered" evidence="4">
    <location>
        <begin position="25"/>
        <end position="72"/>
    </location>
</feature>
<dbReference type="GO" id="GO:0005886">
    <property type="term" value="C:plasma membrane"/>
    <property type="evidence" value="ECO:0007669"/>
    <property type="project" value="UniProtKB-SubCell"/>
</dbReference>
<dbReference type="PANTHER" id="PTHR11202:SF3">
    <property type="entry name" value="SPROUTY-RELATED PROTEIN WITH EVH-1 DOMAIN, ISOFORM C"/>
    <property type="match status" value="1"/>
</dbReference>
<feature type="region of interest" description="Disordered" evidence="4">
    <location>
        <begin position="102"/>
        <end position="137"/>
    </location>
</feature>
<evidence type="ECO:0000256" key="3">
    <source>
        <dbReference type="ARBA" id="ARBA00023136"/>
    </source>
</evidence>
<feature type="region of interest" description="Disordered" evidence="4">
    <location>
        <begin position="309"/>
        <end position="329"/>
    </location>
</feature>
<feature type="compositionally biased region" description="Low complexity" evidence="4">
    <location>
        <begin position="245"/>
        <end position="254"/>
    </location>
</feature>
<feature type="compositionally biased region" description="Basic and acidic residues" evidence="4">
    <location>
        <begin position="235"/>
        <end position="244"/>
    </location>
</feature>
<evidence type="ECO:0000256" key="4">
    <source>
        <dbReference type="SAM" id="MobiDB-lite"/>
    </source>
</evidence>
<comment type="subcellular location">
    <subcellularLocation>
        <location evidence="1">Cell membrane</location>
        <topology evidence="1">Peripheral membrane protein</topology>
    </subcellularLocation>
</comment>
<keyword evidence="7" id="KW-1185">Reference proteome</keyword>
<dbReference type="Pfam" id="PF05210">
    <property type="entry name" value="Sprouty"/>
    <property type="match status" value="1"/>
</dbReference>
<accession>A0A834I9X7</accession>
<dbReference type="SUPFAM" id="SSF50729">
    <property type="entry name" value="PH domain-like"/>
    <property type="match status" value="1"/>
</dbReference>
<evidence type="ECO:0000313" key="7">
    <source>
        <dbReference type="Proteomes" id="UP000625711"/>
    </source>
</evidence>
<dbReference type="InterPro" id="IPR007875">
    <property type="entry name" value="Sprouty"/>
</dbReference>
<dbReference type="Gene3D" id="2.30.29.30">
    <property type="entry name" value="Pleckstrin-homology domain (PH domain)/Phosphotyrosine-binding domain (PTB)"/>
    <property type="match status" value="1"/>
</dbReference>
<comment type="caution">
    <text evidence="6">The sequence shown here is derived from an EMBL/GenBank/DDBJ whole genome shotgun (WGS) entry which is preliminary data.</text>
</comment>